<dbReference type="Gene3D" id="2.120.10.90">
    <property type="entry name" value="DNA gyrase/topoisomerase IV, subunit A, C-terminal"/>
    <property type="match status" value="1"/>
</dbReference>
<dbReference type="GO" id="GO:0003918">
    <property type="term" value="F:DNA topoisomerase type II (double strand cut, ATP-hydrolyzing) activity"/>
    <property type="evidence" value="ECO:0007669"/>
    <property type="project" value="TreeGrafter"/>
</dbReference>
<dbReference type="GO" id="GO:0003677">
    <property type="term" value="F:DNA binding"/>
    <property type="evidence" value="ECO:0007669"/>
    <property type="project" value="InterPro"/>
</dbReference>
<evidence type="ECO:0000313" key="1">
    <source>
        <dbReference type="EMBL" id="CAB4915710.1"/>
    </source>
</evidence>
<dbReference type="SUPFAM" id="SSF101904">
    <property type="entry name" value="GyrA/ParC C-terminal domain-like"/>
    <property type="match status" value="1"/>
</dbReference>
<gene>
    <name evidence="1" type="ORF">UFOPK3609_01129</name>
</gene>
<organism evidence="1">
    <name type="scientific">freshwater metagenome</name>
    <dbReference type="NCBI Taxonomy" id="449393"/>
    <lineage>
        <taxon>unclassified sequences</taxon>
        <taxon>metagenomes</taxon>
        <taxon>ecological metagenomes</taxon>
    </lineage>
</organism>
<dbReference type="InterPro" id="IPR035516">
    <property type="entry name" value="Gyrase/topoIV_suA_C"/>
</dbReference>
<accession>A0A6J7HHM2</accession>
<protein>
    <submittedName>
        <fullName evidence="1">Unannotated protein</fullName>
    </submittedName>
</protein>
<dbReference type="GO" id="GO:0006265">
    <property type="term" value="P:DNA topological change"/>
    <property type="evidence" value="ECO:0007669"/>
    <property type="project" value="InterPro"/>
</dbReference>
<dbReference type="EMBL" id="CAFBMQ010000172">
    <property type="protein sequence ID" value="CAB4915710.1"/>
    <property type="molecule type" value="Genomic_DNA"/>
</dbReference>
<proteinExistence type="predicted"/>
<dbReference type="GO" id="GO:0009330">
    <property type="term" value="C:DNA topoisomerase type II (double strand cut, ATP-hydrolyzing) complex"/>
    <property type="evidence" value="ECO:0007669"/>
    <property type="project" value="TreeGrafter"/>
</dbReference>
<dbReference type="Pfam" id="PF03989">
    <property type="entry name" value="DNA_gyraseA_C"/>
    <property type="match status" value="3"/>
</dbReference>
<dbReference type="GO" id="GO:0005524">
    <property type="term" value="F:ATP binding"/>
    <property type="evidence" value="ECO:0007669"/>
    <property type="project" value="InterPro"/>
</dbReference>
<name>A0A6J7HHM2_9ZZZZ</name>
<dbReference type="PANTHER" id="PTHR43493:SF5">
    <property type="entry name" value="DNA GYRASE SUBUNIT A, CHLOROPLASTIC_MITOCHONDRIAL"/>
    <property type="match status" value="1"/>
</dbReference>
<dbReference type="InterPro" id="IPR050220">
    <property type="entry name" value="Type_II_DNA_Topoisomerases"/>
</dbReference>
<dbReference type="InterPro" id="IPR006691">
    <property type="entry name" value="GyrA/parC_rep"/>
</dbReference>
<dbReference type="PANTHER" id="PTHR43493">
    <property type="entry name" value="DNA GYRASE/TOPOISOMERASE SUBUNIT A"/>
    <property type="match status" value="1"/>
</dbReference>
<dbReference type="GO" id="GO:0005737">
    <property type="term" value="C:cytoplasm"/>
    <property type="evidence" value="ECO:0007669"/>
    <property type="project" value="TreeGrafter"/>
</dbReference>
<sequence>MSIRFTADDTALRPMGRATEGVRGISLSDDDRLLSMMVVQEGVDVLVATERGFAKRTGIENYPNQGRGGKGVLTADPKARKGALVGALAVTLGDELYAITSGGGVIRTPVNGVRHNKDRATMGVKLMNLPEDVSIVAIARTTDNDEPAA</sequence>
<dbReference type="AlphaFoldDB" id="A0A6J7HHM2"/>
<reference evidence="1" key="1">
    <citation type="submission" date="2020-05" db="EMBL/GenBank/DDBJ databases">
        <authorList>
            <person name="Chiriac C."/>
            <person name="Salcher M."/>
            <person name="Ghai R."/>
            <person name="Kavagutti S V."/>
        </authorList>
    </citation>
    <scope>NUCLEOTIDE SEQUENCE</scope>
</reference>